<dbReference type="PANTHER" id="PTHR43194:SF2">
    <property type="entry name" value="PEROXISOMAL MEMBRANE PROTEIN LPX1"/>
    <property type="match status" value="1"/>
</dbReference>
<protein>
    <submittedName>
        <fullName evidence="2">Peroxidase BpoB</fullName>
        <ecNumber evidence="2">3.1.1.10</ecNumber>
    </submittedName>
</protein>
<evidence type="ECO:0000313" key="2">
    <source>
        <dbReference type="EMBL" id="VEG49255.1"/>
    </source>
</evidence>
<keyword evidence="3" id="KW-1185">Reference proteome</keyword>
<name>A0A3S4T2E8_MYCCI</name>
<dbReference type="Proteomes" id="UP000282551">
    <property type="component" value="Chromosome"/>
</dbReference>
<feature type="domain" description="AB hydrolase-1" evidence="1">
    <location>
        <begin position="27"/>
        <end position="260"/>
    </location>
</feature>
<dbReference type="PRINTS" id="PR00111">
    <property type="entry name" value="ABHYDROLASE"/>
</dbReference>
<dbReference type="GO" id="GO:0050357">
    <property type="term" value="F:tropinesterase activity"/>
    <property type="evidence" value="ECO:0007669"/>
    <property type="project" value="UniProtKB-EC"/>
</dbReference>
<dbReference type="InterPro" id="IPR029058">
    <property type="entry name" value="AB_hydrolase_fold"/>
</dbReference>
<dbReference type="AlphaFoldDB" id="A0A3S4T2E8"/>
<evidence type="ECO:0000259" key="1">
    <source>
        <dbReference type="Pfam" id="PF00561"/>
    </source>
</evidence>
<proteinExistence type="predicted"/>
<dbReference type="EC" id="3.1.1.10" evidence="2"/>
<dbReference type="Pfam" id="PF00561">
    <property type="entry name" value="Abhydrolase_1"/>
    <property type="match status" value="1"/>
</dbReference>
<dbReference type="InterPro" id="IPR050228">
    <property type="entry name" value="Carboxylesterase_BioH"/>
</dbReference>
<dbReference type="EMBL" id="LR134355">
    <property type="protein sequence ID" value="VEG49255.1"/>
    <property type="molecule type" value="Genomic_DNA"/>
</dbReference>
<dbReference type="GO" id="GO:0004601">
    <property type="term" value="F:peroxidase activity"/>
    <property type="evidence" value="ECO:0007669"/>
    <property type="project" value="UniProtKB-KW"/>
</dbReference>
<organism evidence="2 3">
    <name type="scientific">Mycolicibacterium chitae</name>
    <name type="common">Mycobacterium chitae</name>
    <dbReference type="NCBI Taxonomy" id="1792"/>
    <lineage>
        <taxon>Bacteria</taxon>
        <taxon>Bacillati</taxon>
        <taxon>Actinomycetota</taxon>
        <taxon>Actinomycetes</taxon>
        <taxon>Mycobacteriales</taxon>
        <taxon>Mycobacteriaceae</taxon>
        <taxon>Mycolicibacterium</taxon>
    </lineage>
</organism>
<dbReference type="InterPro" id="IPR000073">
    <property type="entry name" value="AB_hydrolase_1"/>
</dbReference>
<keyword evidence="2" id="KW-0575">Peroxidase</keyword>
<keyword evidence="2" id="KW-0378">Hydrolase</keyword>
<sequence length="279" mass="29583">MVLRGNGLNLATDHWSSPLAGPDRPEVVLLHGGGQTRGSWKSTGQRLAAAGWTTYAVDARGHGDSDWSGEGDYSSEAMVRDVVAVAKSRAMPPILVGASMGGQAALVAIGENPGIASGLVLVDIAVSPSLPGVERVREFLQSGLSGFTTLEEAAQAVAAYNPHRARPPKPDGLARNLRQRDGRWYWHWDPAFIGNRGPGGETHQHRRARGRRAARNVDVPTLLVKGAQSDVVTAEGVLELRTLIPHATYVEVGGTGHMVSGDDNDAFTAAVLKFLHDLG</sequence>
<gene>
    <name evidence="2" type="primary">bpoB_2</name>
    <name evidence="2" type="ORF">NCTC10485_03562</name>
</gene>
<dbReference type="Gene3D" id="3.40.50.1820">
    <property type="entry name" value="alpha/beta hydrolase"/>
    <property type="match status" value="1"/>
</dbReference>
<dbReference type="SUPFAM" id="SSF53474">
    <property type="entry name" value="alpha/beta-Hydrolases"/>
    <property type="match status" value="1"/>
</dbReference>
<dbReference type="PANTHER" id="PTHR43194">
    <property type="entry name" value="HYDROLASE ALPHA/BETA FOLD FAMILY"/>
    <property type="match status" value="1"/>
</dbReference>
<dbReference type="OrthoDB" id="63519at2"/>
<reference evidence="2 3" key="1">
    <citation type="submission" date="2018-12" db="EMBL/GenBank/DDBJ databases">
        <authorList>
            <consortium name="Pathogen Informatics"/>
        </authorList>
    </citation>
    <scope>NUCLEOTIDE SEQUENCE [LARGE SCALE GENOMIC DNA]</scope>
    <source>
        <strain evidence="2 3">NCTC10485</strain>
    </source>
</reference>
<dbReference type="RefSeq" id="WP_126334952.1">
    <property type="nucleotide sequence ID" value="NZ_AP022604.1"/>
</dbReference>
<keyword evidence="2" id="KW-0560">Oxidoreductase</keyword>
<evidence type="ECO:0000313" key="3">
    <source>
        <dbReference type="Proteomes" id="UP000282551"/>
    </source>
</evidence>
<accession>A0A3S4T2E8</accession>